<dbReference type="Pfam" id="PF00038">
    <property type="entry name" value="Filament"/>
    <property type="match status" value="1"/>
</dbReference>
<dbReference type="SUPFAM" id="SSF69118">
    <property type="entry name" value="AhpD-like"/>
    <property type="match status" value="1"/>
</dbReference>
<dbReference type="InterPro" id="IPR029032">
    <property type="entry name" value="AhpD-like"/>
</dbReference>
<dbReference type="Gene3D" id="1.20.5.170">
    <property type="match status" value="1"/>
</dbReference>
<keyword evidence="4" id="KW-0403">Intermediate filament</keyword>
<accession>A0A1B0G0D4</accession>
<feature type="coiled-coil region" evidence="7">
    <location>
        <begin position="155"/>
        <end position="238"/>
    </location>
</feature>
<reference evidence="9" key="1">
    <citation type="submission" date="2020-05" db="UniProtKB">
        <authorList>
            <consortium name="EnsemblMetazoa"/>
        </authorList>
    </citation>
    <scope>IDENTIFICATION</scope>
    <source>
        <strain evidence="9">Yale</strain>
    </source>
</reference>
<comment type="subcellular location">
    <subcellularLocation>
        <location evidence="1">Cytoplasm</location>
    </subcellularLocation>
    <subcellularLocation>
        <location evidence="6">Nucleus lamina</location>
    </subcellularLocation>
</comment>
<dbReference type="PROSITE" id="PS51842">
    <property type="entry name" value="IF_ROD_2"/>
    <property type="match status" value="1"/>
</dbReference>
<dbReference type="InterPro" id="IPR039008">
    <property type="entry name" value="IF_rod_dom"/>
</dbReference>
<dbReference type="GO" id="GO:1901031">
    <property type="term" value="P:regulation of response to reactive oxygen species"/>
    <property type="evidence" value="ECO:0007669"/>
    <property type="project" value="InterPro"/>
</dbReference>
<dbReference type="GO" id="GO:0006998">
    <property type="term" value="P:nuclear envelope organization"/>
    <property type="evidence" value="ECO:0007669"/>
    <property type="project" value="TreeGrafter"/>
</dbReference>
<feature type="coiled-coil region" evidence="7">
    <location>
        <begin position="341"/>
        <end position="407"/>
    </location>
</feature>
<dbReference type="GO" id="GO:1904262">
    <property type="term" value="P:negative regulation of TORC1 signaling"/>
    <property type="evidence" value="ECO:0007669"/>
    <property type="project" value="UniProtKB-ARBA"/>
</dbReference>
<dbReference type="AlphaFoldDB" id="A0A1B0G0D4"/>
<proteinExistence type="inferred from homology"/>
<dbReference type="SUPFAM" id="SSF64593">
    <property type="entry name" value="Intermediate filament protein, coiled coil region"/>
    <property type="match status" value="1"/>
</dbReference>
<dbReference type="GO" id="GO:0007097">
    <property type="term" value="P:nuclear migration"/>
    <property type="evidence" value="ECO:0007669"/>
    <property type="project" value="TreeGrafter"/>
</dbReference>
<name>A0A1B0G0D4_GLOMM</name>
<keyword evidence="10" id="KW-1185">Reference proteome</keyword>
<dbReference type="GO" id="GO:0090435">
    <property type="term" value="P:protein localization to nuclear envelope"/>
    <property type="evidence" value="ECO:0007669"/>
    <property type="project" value="TreeGrafter"/>
</dbReference>
<dbReference type="PANTHER" id="PTHR45721">
    <property type="entry name" value="LAMIN DM0-RELATED"/>
    <property type="match status" value="1"/>
</dbReference>
<organism evidence="9 10">
    <name type="scientific">Glossina morsitans morsitans</name>
    <name type="common">Savannah tsetse fly</name>
    <dbReference type="NCBI Taxonomy" id="37546"/>
    <lineage>
        <taxon>Eukaryota</taxon>
        <taxon>Metazoa</taxon>
        <taxon>Ecdysozoa</taxon>
        <taxon>Arthropoda</taxon>
        <taxon>Hexapoda</taxon>
        <taxon>Insecta</taxon>
        <taxon>Pterygota</taxon>
        <taxon>Neoptera</taxon>
        <taxon>Endopterygota</taxon>
        <taxon>Diptera</taxon>
        <taxon>Brachycera</taxon>
        <taxon>Muscomorpha</taxon>
        <taxon>Hippoboscoidea</taxon>
        <taxon>Glossinidae</taxon>
        <taxon>Glossina</taxon>
    </lineage>
</organism>
<dbReference type="GO" id="GO:0007112">
    <property type="term" value="P:male meiosis cytokinesis"/>
    <property type="evidence" value="ECO:0007669"/>
    <property type="project" value="UniProtKB-ARBA"/>
</dbReference>
<evidence type="ECO:0000256" key="7">
    <source>
        <dbReference type="SAM" id="Coils"/>
    </source>
</evidence>
<evidence type="ECO:0000259" key="8">
    <source>
        <dbReference type="PROSITE" id="PS51842"/>
    </source>
</evidence>
<evidence type="ECO:0000256" key="4">
    <source>
        <dbReference type="ARBA" id="ARBA00022754"/>
    </source>
</evidence>
<dbReference type="InterPro" id="IPR006730">
    <property type="entry name" value="Sestrin"/>
</dbReference>
<feature type="domain" description="IF rod" evidence="8">
    <location>
        <begin position="73"/>
        <end position="429"/>
    </location>
</feature>
<dbReference type="PhylomeDB" id="A0A1B0G0D4"/>
<dbReference type="PANTHER" id="PTHR45721:SF11">
    <property type="entry name" value="LAMIN DM0-RELATED"/>
    <property type="match status" value="1"/>
</dbReference>
<comment type="similarity">
    <text evidence="2">Belongs to the sestrin family.</text>
</comment>
<dbReference type="VEuPathDB" id="VectorBase:GMOY006700"/>
<dbReference type="GO" id="GO:0005638">
    <property type="term" value="C:lamin filament"/>
    <property type="evidence" value="ECO:0007669"/>
    <property type="project" value="UniProtKB-ARBA"/>
</dbReference>
<dbReference type="GO" id="GO:0031507">
    <property type="term" value="P:heterochromatin formation"/>
    <property type="evidence" value="ECO:0007669"/>
    <property type="project" value="UniProtKB-ARBA"/>
</dbReference>
<dbReference type="Gene3D" id="1.20.5.500">
    <property type="entry name" value="Single helix bin"/>
    <property type="match status" value="1"/>
</dbReference>
<evidence type="ECO:0000256" key="6">
    <source>
        <dbReference type="ARBA" id="ARBA00024186"/>
    </source>
</evidence>
<keyword evidence="5 7" id="KW-0175">Coiled coil</keyword>
<dbReference type="STRING" id="37546.A0A1B0G0D4"/>
<sequence>MCYALLRLLLLLRLRFNRHLFQSLRVYYCVLFSFIQILSAVIPEPPPNGFSTPSVPDSNPSAGLICRHSRLQDTAELQKLNDRLAVYMDRMRNLKNEHTRLSIEVQTARDNLTREKGCIKNIYESELTDTRRLLDDIARNKAKLEICFKHQLEKNKELKAKLDNKAKDCSIFEANVRNYKACATDLIAKCSASKADRKKATNEVTELQIEHDRLSNALNEALENLKKESSTRVNLANNVHSLREELTLKDQLHEREISKARSRRQVEIKEIGGHLSKQYEGKLQQCLQKLRNQYAAQVQANRDEIEKAYEHKIKNLQSAAAPNKDATTAARKELRCAREIVEDLTVRISKLESSNADLNSRIREKDQLLDDERDRHTADKASLEDELQRLRDEMSHQLRQYQDLMDIKVSLDLEIGAYDKFLCGEEARLNLTPSSGGPAVGSLYQSLTFSRGAKRKAPMPVDSPASVKRERSVVDGSESFASALDDGINESMCHPHVGPDQQATDECRFIQHLMDSADTILDDAMTCSVHEYNMADLELDQVTKVIGYHPRFLDHFLRTQNFIMKGDGPLPYDYRYYLAIIVSIKNFLFLENFWKNITAPKRVYFRF</sequence>
<evidence type="ECO:0000313" key="9">
    <source>
        <dbReference type="EnsemblMetazoa" id="GMOY006700-PA"/>
    </source>
</evidence>
<dbReference type="GO" id="GO:0005737">
    <property type="term" value="C:cytoplasm"/>
    <property type="evidence" value="ECO:0007669"/>
    <property type="project" value="UniProtKB-SubCell"/>
</dbReference>
<dbReference type="Gene3D" id="1.20.5.1160">
    <property type="entry name" value="Vasodilator-stimulated phosphoprotein"/>
    <property type="match status" value="1"/>
</dbReference>
<dbReference type="FunFam" id="1.20.5.170:FF:000058">
    <property type="entry name" value="Intermediate filament protein B"/>
    <property type="match status" value="1"/>
</dbReference>
<dbReference type="GO" id="GO:0030833">
    <property type="term" value="P:regulation of actin filament polymerization"/>
    <property type="evidence" value="ECO:0007669"/>
    <property type="project" value="UniProtKB-ARBA"/>
</dbReference>
<protein>
    <recommendedName>
        <fullName evidence="8">IF rod domain-containing protein</fullName>
    </recommendedName>
</protein>
<dbReference type="SMART" id="SM01391">
    <property type="entry name" value="Filament"/>
    <property type="match status" value="1"/>
</dbReference>
<dbReference type="GO" id="GO:0005200">
    <property type="term" value="F:structural constituent of cytoskeleton"/>
    <property type="evidence" value="ECO:0007669"/>
    <property type="project" value="UniProtKB-ARBA"/>
</dbReference>
<evidence type="ECO:0000313" key="10">
    <source>
        <dbReference type="Proteomes" id="UP000092444"/>
    </source>
</evidence>
<keyword evidence="3" id="KW-0963">Cytoplasm</keyword>
<dbReference type="Pfam" id="PF04636">
    <property type="entry name" value="PA26"/>
    <property type="match status" value="1"/>
</dbReference>
<dbReference type="EMBL" id="CCAG010016559">
    <property type="status" value="NOT_ANNOTATED_CDS"/>
    <property type="molecule type" value="Genomic_DNA"/>
</dbReference>
<feature type="coiled-coil region" evidence="7">
    <location>
        <begin position="77"/>
        <end position="111"/>
    </location>
</feature>
<evidence type="ECO:0000256" key="3">
    <source>
        <dbReference type="ARBA" id="ARBA00022490"/>
    </source>
</evidence>
<evidence type="ECO:0000256" key="2">
    <source>
        <dbReference type="ARBA" id="ARBA00008350"/>
    </source>
</evidence>
<dbReference type="GO" id="GO:0051664">
    <property type="term" value="P:nuclear pore localization"/>
    <property type="evidence" value="ECO:0007669"/>
    <property type="project" value="TreeGrafter"/>
</dbReference>
<dbReference type="Proteomes" id="UP000092444">
    <property type="component" value="Unassembled WGS sequence"/>
</dbReference>
<evidence type="ECO:0000256" key="1">
    <source>
        <dbReference type="ARBA" id="ARBA00004496"/>
    </source>
</evidence>
<dbReference type="EnsemblMetazoa" id="GMOY006700-RA">
    <property type="protein sequence ID" value="GMOY006700-PA"/>
    <property type="gene ID" value="GMOY006700"/>
</dbReference>
<evidence type="ECO:0000256" key="5">
    <source>
        <dbReference type="ARBA" id="ARBA00023054"/>
    </source>
</evidence>